<gene>
    <name evidence="1" type="ORF">MRB53_016372</name>
</gene>
<reference evidence="1 2" key="1">
    <citation type="journal article" date="2022" name="Hortic Res">
        <title>A haplotype resolved chromosomal level avocado genome allows analysis of novel avocado genes.</title>
        <authorList>
            <person name="Nath O."/>
            <person name="Fletcher S.J."/>
            <person name="Hayward A."/>
            <person name="Shaw L.M."/>
            <person name="Masouleh A.K."/>
            <person name="Furtado A."/>
            <person name="Henry R.J."/>
            <person name="Mitter N."/>
        </authorList>
    </citation>
    <scope>NUCLEOTIDE SEQUENCE [LARGE SCALE GENOMIC DNA]</scope>
    <source>
        <strain evidence="2">cv. Hass</strain>
    </source>
</reference>
<protein>
    <submittedName>
        <fullName evidence="1">Uncharacterized protein</fullName>
    </submittedName>
</protein>
<evidence type="ECO:0000313" key="2">
    <source>
        <dbReference type="Proteomes" id="UP001234297"/>
    </source>
</evidence>
<accession>A0ACC2M2M8</accession>
<dbReference type="EMBL" id="CM056813">
    <property type="protein sequence ID" value="KAJ8639678.1"/>
    <property type="molecule type" value="Genomic_DNA"/>
</dbReference>
<organism evidence="1 2">
    <name type="scientific">Persea americana</name>
    <name type="common">Avocado</name>
    <dbReference type="NCBI Taxonomy" id="3435"/>
    <lineage>
        <taxon>Eukaryota</taxon>
        <taxon>Viridiplantae</taxon>
        <taxon>Streptophyta</taxon>
        <taxon>Embryophyta</taxon>
        <taxon>Tracheophyta</taxon>
        <taxon>Spermatophyta</taxon>
        <taxon>Magnoliopsida</taxon>
        <taxon>Magnoliidae</taxon>
        <taxon>Laurales</taxon>
        <taxon>Lauraceae</taxon>
        <taxon>Persea</taxon>
    </lineage>
</organism>
<dbReference type="Proteomes" id="UP001234297">
    <property type="component" value="Chromosome 5"/>
</dbReference>
<name>A0ACC2M2M8_PERAE</name>
<sequence>MGTRIGGGPAWFRSQTARDGEGTYCCGWRCCYGREEELRSGFHGVAAACVWRKKLGRVQVCARVLRREMVGWVEDDGGRWVLGALFFFIEEDGSGGLLGRRWSLEEMGYDGPTNLEFALEVCEMGCDGDGGGRWKKGVSGVEMGRADELFAGAWMRLREIWRFCLGWIENGLGSACVEEDDERE</sequence>
<evidence type="ECO:0000313" key="1">
    <source>
        <dbReference type="EMBL" id="KAJ8639678.1"/>
    </source>
</evidence>
<keyword evidence="2" id="KW-1185">Reference proteome</keyword>
<comment type="caution">
    <text evidence="1">The sequence shown here is derived from an EMBL/GenBank/DDBJ whole genome shotgun (WGS) entry which is preliminary data.</text>
</comment>
<proteinExistence type="predicted"/>